<gene>
    <name evidence="5" type="ORF">E5987_10195</name>
</gene>
<dbReference type="AlphaFoldDB" id="A0A6L6YIP1"/>
<evidence type="ECO:0000256" key="3">
    <source>
        <dbReference type="SAM" id="MobiDB-lite"/>
    </source>
</evidence>
<reference evidence="5 6" key="1">
    <citation type="submission" date="2019-12" db="EMBL/GenBank/DDBJ databases">
        <title>Microbes associate with the intestines of laboratory mice.</title>
        <authorList>
            <person name="Navarre W."/>
            <person name="Wong E."/>
        </authorList>
    </citation>
    <scope>NUCLEOTIDE SEQUENCE [LARGE SCALE GENOMIC DNA]</scope>
    <source>
        <strain evidence="5 6">NM82_D38</strain>
    </source>
</reference>
<comment type="caution">
    <text evidence="5">The sequence shown here is derived from an EMBL/GenBank/DDBJ whole genome shotgun (WGS) entry which is preliminary data.</text>
</comment>
<dbReference type="InterPro" id="IPR010376">
    <property type="entry name" value="GBBH-like_N"/>
</dbReference>
<accession>A0A6L6YIP1</accession>
<evidence type="ECO:0000313" key="5">
    <source>
        <dbReference type="EMBL" id="MVX57560.1"/>
    </source>
</evidence>
<keyword evidence="1" id="KW-0479">Metal-binding</keyword>
<dbReference type="Gene3D" id="3.30.2020.30">
    <property type="match status" value="1"/>
</dbReference>
<dbReference type="GO" id="GO:0046872">
    <property type="term" value="F:metal ion binding"/>
    <property type="evidence" value="ECO:0007669"/>
    <property type="project" value="UniProtKB-KW"/>
</dbReference>
<protein>
    <submittedName>
        <fullName evidence="5">DUF971 domain-containing protein</fullName>
    </submittedName>
</protein>
<dbReference type="OrthoDB" id="9794178at2"/>
<evidence type="ECO:0000256" key="1">
    <source>
        <dbReference type="ARBA" id="ARBA00022723"/>
    </source>
</evidence>
<evidence type="ECO:0000256" key="2">
    <source>
        <dbReference type="ARBA" id="ARBA00023004"/>
    </source>
</evidence>
<organism evidence="5 6">
    <name type="scientific">Parasutterella muris</name>
    <dbReference type="NCBI Taxonomy" id="2565572"/>
    <lineage>
        <taxon>Bacteria</taxon>
        <taxon>Pseudomonadati</taxon>
        <taxon>Pseudomonadota</taxon>
        <taxon>Betaproteobacteria</taxon>
        <taxon>Burkholderiales</taxon>
        <taxon>Sutterellaceae</taxon>
        <taxon>Parasutterella</taxon>
    </lineage>
</organism>
<keyword evidence="2" id="KW-0408">Iron</keyword>
<keyword evidence="6" id="KW-1185">Reference proteome</keyword>
<dbReference type="RefSeq" id="WP_160335980.1">
    <property type="nucleotide sequence ID" value="NZ_CALPCR010000016.1"/>
</dbReference>
<dbReference type="PANTHER" id="PTHR35303:SF5">
    <property type="entry name" value="OS02G0197800 PROTEIN"/>
    <property type="match status" value="1"/>
</dbReference>
<name>A0A6L6YIP1_9BURK</name>
<proteinExistence type="predicted"/>
<dbReference type="PANTHER" id="PTHR35303">
    <property type="entry name" value="OS02G0197800 PROTEIN"/>
    <property type="match status" value="1"/>
</dbReference>
<dbReference type="InterPro" id="IPR038492">
    <property type="entry name" value="GBBH-like_N_sf"/>
</dbReference>
<feature type="region of interest" description="Disordered" evidence="3">
    <location>
        <begin position="110"/>
        <end position="135"/>
    </location>
</feature>
<dbReference type="Proteomes" id="UP000472580">
    <property type="component" value="Unassembled WGS sequence"/>
</dbReference>
<evidence type="ECO:0000259" key="4">
    <source>
        <dbReference type="Pfam" id="PF06155"/>
    </source>
</evidence>
<sequence length="135" mass="15519">MKNPTSINFRNKSRLLEIVFGEETFELPYEFLRVFSPSAEVQGHTPEEKKLQVGKRDVTITDVQPVGEYALKITFSDGHDSGLYSWDWLYEIGVRKDQLWEDYLSELTQAGASRDPDDPANLPFIEKKKPSCPNH</sequence>
<evidence type="ECO:0000313" key="6">
    <source>
        <dbReference type="Proteomes" id="UP000472580"/>
    </source>
</evidence>
<dbReference type="Pfam" id="PF06155">
    <property type="entry name" value="GBBH-like_N"/>
    <property type="match status" value="1"/>
</dbReference>
<dbReference type="EMBL" id="WSRP01000036">
    <property type="protein sequence ID" value="MVX57560.1"/>
    <property type="molecule type" value="Genomic_DNA"/>
</dbReference>
<feature type="domain" description="Gamma-butyrobetaine hydroxylase-like N-terminal" evidence="4">
    <location>
        <begin position="8"/>
        <end position="90"/>
    </location>
</feature>